<evidence type="ECO:0000313" key="2">
    <source>
        <dbReference type="Proteomes" id="UP000187209"/>
    </source>
</evidence>
<dbReference type="AlphaFoldDB" id="A0A1R2CMT5"/>
<reference evidence="1 2" key="1">
    <citation type="submission" date="2016-11" db="EMBL/GenBank/DDBJ databases">
        <title>The macronuclear genome of Stentor coeruleus: a giant cell with tiny introns.</title>
        <authorList>
            <person name="Slabodnick M."/>
            <person name="Ruby J.G."/>
            <person name="Reiff S.B."/>
            <person name="Swart E.C."/>
            <person name="Gosai S."/>
            <person name="Prabakaran S."/>
            <person name="Witkowska E."/>
            <person name="Larue G.E."/>
            <person name="Fisher S."/>
            <person name="Freeman R.M."/>
            <person name="Gunawardena J."/>
            <person name="Chu W."/>
            <person name="Stover N.A."/>
            <person name="Gregory B.D."/>
            <person name="Nowacki M."/>
            <person name="Derisi J."/>
            <person name="Roy S.W."/>
            <person name="Marshall W.F."/>
            <person name="Sood P."/>
        </authorList>
    </citation>
    <scope>NUCLEOTIDE SEQUENCE [LARGE SCALE GENOMIC DNA]</scope>
    <source>
        <strain evidence="1">WM001</strain>
    </source>
</reference>
<comment type="caution">
    <text evidence="1">The sequence shown here is derived from an EMBL/GenBank/DDBJ whole genome shotgun (WGS) entry which is preliminary data.</text>
</comment>
<name>A0A1R2CMT5_9CILI</name>
<protein>
    <submittedName>
        <fullName evidence="1">Uncharacterized protein</fullName>
    </submittedName>
</protein>
<sequence length="225" mass="26061">MENNEEFSEYKSPIETMGLSNTILHSKSTNNLYKSKTARVPSFEEIVRISEGFVHSKKSCPETFPPPAPIKSQREVKLPRIELINSKKGVVSPIWFPDIEDIPHDKGAKRFTAKPQGKLDSTKKIFPTLSLKFYQLPKTTSERFGEINPKQDIQLANYAVNSSNAFKTEWIKYKDLKNRKFHPEKHPEFVPYSKDNNIKRDKIVEYREAMLKVKAMMNQAWGVKK</sequence>
<keyword evidence="2" id="KW-1185">Reference proteome</keyword>
<dbReference type="Proteomes" id="UP000187209">
    <property type="component" value="Unassembled WGS sequence"/>
</dbReference>
<dbReference type="EMBL" id="MPUH01000106">
    <property type="protein sequence ID" value="OMJ90260.1"/>
    <property type="molecule type" value="Genomic_DNA"/>
</dbReference>
<proteinExistence type="predicted"/>
<gene>
    <name evidence="1" type="ORF">SteCoe_7371</name>
</gene>
<evidence type="ECO:0000313" key="1">
    <source>
        <dbReference type="EMBL" id="OMJ90260.1"/>
    </source>
</evidence>
<dbReference type="OrthoDB" id="10467789at2759"/>
<organism evidence="1 2">
    <name type="scientific">Stentor coeruleus</name>
    <dbReference type="NCBI Taxonomy" id="5963"/>
    <lineage>
        <taxon>Eukaryota</taxon>
        <taxon>Sar</taxon>
        <taxon>Alveolata</taxon>
        <taxon>Ciliophora</taxon>
        <taxon>Postciliodesmatophora</taxon>
        <taxon>Heterotrichea</taxon>
        <taxon>Heterotrichida</taxon>
        <taxon>Stentoridae</taxon>
        <taxon>Stentor</taxon>
    </lineage>
</organism>
<accession>A0A1R2CMT5</accession>